<keyword evidence="1" id="KW-0812">Transmembrane</keyword>
<feature type="transmembrane region" description="Helical" evidence="1">
    <location>
        <begin position="45"/>
        <end position="66"/>
    </location>
</feature>
<sequence length="86" mass="8968">MKDYENEVRLAVKRAGSTASWMSVFAFVTLVGGVLVGLLGGGIALVVVAVAAAALIHGVGTAVDLLGRQLMETWRQGRRAAANEET</sequence>
<evidence type="ECO:0000256" key="1">
    <source>
        <dbReference type="SAM" id="Phobius"/>
    </source>
</evidence>
<name>A0A426V0Q8_9ACTN</name>
<dbReference type="RefSeq" id="WP_125247084.1">
    <property type="nucleotide sequence ID" value="NZ_RSEB01000002.1"/>
</dbReference>
<proteinExistence type="predicted"/>
<keyword evidence="1" id="KW-1133">Transmembrane helix</keyword>
<dbReference type="AlphaFoldDB" id="A0A426V0Q8"/>
<gene>
    <name evidence="2" type="ORF">EIW28_07495</name>
</gene>
<reference evidence="2 3" key="1">
    <citation type="submission" date="2018-12" db="EMBL/GenBank/DDBJ databases">
        <title>Glycomyces sp. YIM 121974 draft genome.</title>
        <authorList>
            <person name="Li Q."/>
        </authorList>
    </citation>
    <scope>NUCLEOTIDE SEQUENCE [LARGE SCALE GENOMIC DNA]</scope>
    <source>
        <strain evidence="2 3">YIM 121974</strain>
    </source>
</reference>
<feature type="transmembrane region" description="Helical" evidence="1">
    <location>
        <begin position="21"/>
        <end position="39"/>
    </location>
</feature>
<evidence type="ECO:0000313" key="2">
    <source>
        <dbReference type="EMBL" id="RRS00405.1"/>
    </source>
</evidence>
<dbReference type="Proteomes" id="UP000277256">
    <property type="component" value="Unassembled WGS sequence"/>
</dbReference>
<keyword evidence="1" id="KW-0472">Membrane</keyword>
<evidence type="ECO:0000313" key="3">
    <source>
        <dbReference type="Proteomes" id="UP000277256"/>
    </source>
</evidence>
<comment type="caution">
    <text evidence="2">The sequence shown here is derived from an EMBL/GenBank/DDBJ whole genome shotgun (WGS) entry which is preliminary data.</text>
</comment>
<protein>
    <submittedName>
        <fullName evidence="2">Uncharacterized protein</fullName>
    </submittedName>
</protein>
<keyword evidence="3" id="KW-1185">Reference proteome</keyword>
<organism evidence="2 3">
    <name type="scientific">Glycomyces terrestris</name>
    <dbReference type="NCBI Taxonomy" id="2493553"/>
    <lineage>
        <taxon>Bacteria</taxon>
        <taxon>Bacillati</taxon>
        <taxon>Actinomycetota</taxon>
        <taxon>Actinomycetes</taxon>
        <taxon>Glycomycetales</taxon>
        <taxon>Glycomycetaceae</taxon>
        <taxon>Glycomyces</taxon>
    </lineage>
</organism>
<dbReference type="EMBL" id="RSEB01000002">
    <property type="protein sequence ID" value="RRS00405.1"/>
    <property type="molecule type" value="Genomic_DNA"/>
</dbReference>
<accession>A0A426V0Q8</accession>